<reference evidence="1 2" key="1">
    <citation type="journal article" date="2007" name="J. Bacteriol.">
        <title>Whole-genome analysis of the methyl tert-butyl ether-degrading beta-proteobacterium Methylibium petroleiphilum PM1.</title>
        <authorList>
            <person name="Kane S.R."/>
            <person name="Chakicherla A.Y."/>
            <person name="Chain P.S.G."/>
            <person name="Schmidt R."/>
            <person name="Shin M.W."/>
            <person name="Legler T.C."/>
            <person name="Scow K.M."/>
            <person name="Larimer F.W."/>
            <person name="Lucas S.M."/>
            <person name="Richardson P.M."/>
            <person name="Hristova K.R."/>
        </authorList>
    </citation>
    <scope>NUCLEOTIDE SEQUENCE [LARGE SCALE GENOMIC DNA]</scope>
    <source>
        <strain evidence="2">ATCC BAA-1232 / LMG 22953 / PM1</strain>
        <plasmid evidence="1 2">RPME01</plasmid>
    </source>
</reference>
<accession>A2SN46</accession>
<evidence type="ECO:0000313" key="1">
    <source>
        <dbReference type="EMBL" id="ABM96985.1"/>
    </source>
</evidence>
<dbReference type="AlphaFoldDB" id="A2SN46"/>
<sequence>MKRLDHLLWVLSEEGGEVGHRASKAARFGLDEIQPGHQLTNAQRLLGEWFDAIAAIEMLVEDGHLTMPPEEEIRAAVAAKKAQVERFLLYSAQVGRLDQAEEGCAC</sequence>
<dbReference type="RefSeq" id="WP_011831573.1">
    <property type="nucleotide sequence ID" value="NC_008826.1"/>
</dbReference>
<protein>
    <submittedName>
        <fullName evidence="1">Uncharacterized protein</fullName>
    </submittedName>
</protein>
<dbReference type="Proteomes" id="UP000000366">
    <property type="component" value="Plasmid RPME01"/>
</dbReference>
<dbReference type="eggNOG" id="ENOG5033E12">
    <property type="taxonomic scope" value="Bacteria"/>
</dbReference>
<dbReference type="HOGENOM" id="CLU_2366461_0_0_4"/>
<dbReference type="KEGG" id="mpt:Mpe_B0210"/>
<keyword evidence="1" id="KW-0614">Plasmid</keyword>
<keyword evidence="2" id="KW-1185">Reference proteome</keyword>
<proteinExistence type="predicted"/>
<gene>
    <name evidence="1" type="ordered locus">Mpe_B0210</name>
</gene>
<dbReference type="EMBL" id="CP000556">
    <property type="protein sequence ID" value="ABM96985.1"/>
    <property type="molecule type" value="Genomic_DNA"/>
</dbReference>
<name>A2SN46_METPP</name>
<geneLocation type="plasmid" evidence="1 2">
    <name>RPME01</name>
</geneLocation>
<organism evidence="1 2">
    <name type="scientific">Methylibium petroleiphilum (strain ATCC BAA-1232 / LMG 22953 / PM1)</name>
    <dbReference type="NCBI Taxonomy" id="420662"/>
    <lineage>
        <taxon>Bacteria</taxon>
        <taxon>Pseudomonadati</taxon>
        <taxon>Pseudomonadota</taxon>
        <taxon>Betaproteobacteria</taxon>
        <taxon>Burkholderiales</taxon>
        <taxon>Sphaerotilaceae</taxon>
        <taxon>Methylibium</taxon>
    </lineage>
</organism>
<evidence type="ECO:0000313" key="2">
    <source>
        <dbReference type="Proteomes" id="UP000000366"/>
    </source>
</evidence>